<evidence type="ECO:0000313" key="1">
    <source>
        <dbReference type="EMBL" id="KAA8652427.1"/>
    </source>
</evidence>
<comment type="caution">
    <text evidence="1">The sequence shown here is derived from an EMBL/GenBank/DDBJ whole genome shotgun (WGS) entry which is preliminary data.</text>
</comment>
<protein>
    <submittedName>
        <fullName evidence="1">Uncharacterized protein</fullName>
    </submittedName>
</protein>
<dbReference type="RefSeq" id="XP_033431788.1">
    <property type="nucleotide sequence ID" value="XM_033566031.1"/>
</dbReference>
<dbReference type="AlphaFoldDB" id="A0A5M9NCV4"/>
<sequence length="632" mass="71038">MANQASARLMAEQRRLIEDYRIRFEGPLLSSQWPTRYRKIFRKFREIESVKYEQYRSSLDSSPQRVQRVRTLNRVHTLIRAAQDCRKSSLHEEQWRRSTEAHLLQHFDEDIECHSCKKPLWVAEFPALGEADTRALCFCNPFETIRGEVANESQPFVTRVGIPFVDPSVPSEIGVKKPDTVIGLRRCARIKDLLRKHESLPYSPYQEDRGILFPFLVLEAKSEIGGPGFHAVETQTAFPIRTLINLQKTLSERTGIERDPLVWFLAYQGDVWKLQLIVDFIYYWALDIYKEEIISCLSSSGTRHHEYESPSITAGLNSVHDSDSFTYVNGSFIDGQNNSSSSIQIPVTDGDDTLNIKSTLSISSDDVTMGGTNPASGNILAPWATEGLLHDIRDTSVIRSADKVFFTFHHLMIPEATSDALLILTSIALMESPAETAKSLLNNFCIEHPVIVDNVFLYQMEEIWTGAPSQHDRPTDWQLVRSISCVTASIRAINTLGSIAFDGFDSIITESPTLTPYLTANVVQPLRTLFGMESAAAAAQALSLCLYQHKEGSIRCDWKQALEAGKYVDRVWKALDANTPSISFEHMREKILQVLSNGSVYQVSGRGVQEADRAGIKAWAESLVGEVATNIL</sequence>
<evidence type="ECO:0000313" key="2">
    <source>
        <dbReference type="Proteomes" id="UP000324241"/>
    </source>
</evidence>
<dbReference type="OrthoDB" id="3538597at2759"/>
<dbReference type="GeneID" id="54324033"/>
<name>A0A5M9NCV4_9EURO</name>
<organism evidence="1 2">
    <name type="scientific">Aspergillus tanneri</name>
    <dbReference type="NCBI Taxonomy" id="1220188"/>
    <lineage>
        <taxon>Eukaryota</taxon>
        <taxon>Fungi</taxon>
        <taxon>Dikarya</taxon>
        <taxon>Ascomycota</taxon>
        <taxon>Pezizomycotina</taxon>
        <taxon>Eurotiomycetes</taxon>
        <taxon>Eurotiomycetidae</taxon>
        <taxon>Eurotiales</taxon>
        <taxon>Aspergillaceae</taxon>
        <taxon>Aspergillus</taxon>
        <taxon>Aspergillus subgen. Circumdati</taxon>
    </lineage>
</organism>
<proteinExistence type="predicted"/>
<dbReference type="VEuPathDB" id="FungiDB:EYZ11_012260"/>
<dbReference type="Proteomes" id="UP000324241">
    <property type="component" value="Unassembled WGS sequence"/>
</dbReference>
<dbReference type="EMBL" id="QUQM01000002">
    <property type="protein sequence ID" value="KAA8652427.1"/>
    <property type="molecule type" value="Genomic_DNA"/>
</dbReference>
<reference evidence="1 2" key="1">
    <citation type="submission" date="2019-08" db="EMBL/GenBank/DDBJ databases">
        <title>The genome sequence of a newly discovered highly antifungal drug resistant Aspergillus species, Aspergillus tanneri NIH 1004.</title>
        <authorList>
            <person name="Mounaud S."/>
            <person name="Singh I."/>
            <person name="Joardar V."/>
            <person name="Pakala S."/>
            <person name="Pakala S."/>
            <person name="Venepally P."/>
            <person name="Chung J.K."/>
            <person name="Losada L."/>
            <person name="Nierman W.C."/>
        </authorList>
    </citation>
    <scope>NUCLEOTIDE SEQUENCE [LARGE SCALE GENOMIC DNA]</scope>
    <source>
        <strain evidence="1 2">NIH1004</strain>
    </source>
</reference>
<accession>A0A5M9NCV4</accession>
<gene>
    <name evidence="1" type="ORF">ATNIH1004_001331</name>
</gene>